<proteinExistence type="predicted"/>
<sequence length="999" mass="109349">MEAARTLRAWTFRVENIPPETTAERLKDYFHTEDQPYIQVRSIVPAVDCEGPDGELTATISFQTRDETITAPRVLDDTISVDSDFHGFTPLSQPKGPIAADIIAVTGLAAHAYGSWAHSSRNMWLRDYLTKDVPNARVLIYGYPSQLQGSASSGILADHTNNFIHRLLSMRELARCQDRPIVFIGHSLGCLIIKKALSDVNGSIGRYSSCLPVCAMIFFGAPHRGLQTTALETLVKSQPTEEMLRELRARSPTLNDLNDKFRFVANDIDILTCFELLQTKTAVEMPDGSWKREGKPEMMVYQDSAQLNFPKEKMVSCHADHSQMAKLRRGESGAYPDIKRAIKQALLHVAEEQANVGLSRLQLQSGVKEVVEERSPHNGDYIKGSGPERTPVPAGKSPRDDAQSQSSSISELQEKTADVLHDKDLVLAPSSPASDGCENGFIVQNKQATTDHTMFLLGKEAMSRDSEELSEGDTEALKASTQRATDASSDRRNGPSSPMKRSPDKALGSVKDPKLQLELCSASKEGDAEKVRSLLAQGCSIHESSENLVDIDGDAFLLAAENGRLDVLKVLLEHNCDVSKRTLTNRNTALHLISFDPEIKSKPVIESLVILLLDRGVPIEAKNTAGNTPLLSCASHGKISIAECLLDHGADIHAANNAGSTALHWAAQGGYQEVVALLISKGANIHAADTKGATSLHWAAANGHHEVVALLISKGANIHAADTKGATPLHWAAGKGHHEVMPLLISKGADIQSADIYDATALHWAAQLGYHKVVALLISKGANIHAADDKGFTALHLATKKDHHKVVALLISKGAPLETRIKESSHTPLHCSCFEENISGESARLLLQAGADKEATTSCKFSRRPLHIAAQSGNLGVVNELLAFGVKIDAADSYDYGALHIAKERGHWRILEALLAKGANPLLVNKYGLRPSKDWDSDAKISQEDKEKCLELLKDAEQVWFEKRRQEKEKQRHEKEKRRQERKDRGDGRFSRFIARLND</sequence>
<dbReference type="InterPro" id="IPR036770">
    <property type="entry name" value="Ankyrin_rpt-contain_sf"/>
</dbReference>
<evidence type="ECO:0000313" key="6">
    <source>
        <dbReference type="Proteomes" id="UP001166286"/>
    </source>
</evidence>
<dbReference type="Pfam" id="PF12796">
    <property type="entry name" value="Ank_2"/>
    <property type="match status" value="3"/>
</dbReference>
<gene>
    <name evidence="5" type="ORF">JMJ35_006795</name>
</gene>
<dbReference type="InterPro" id="IPR002110">
    <property type="entry name" value="Ankyrin_rpt"/>
</dbReference>
<protein>
    <recommendedName>
        <fullName evidence="7">DUF676 domain-containing protein</fullName>
    </recommendedName>
</protein>
<keyword evidence="2 3" id="KW-0040">ANK repeat</keyword>
<feature type="repeat" description="ANK" evidence="3">
    <location>
        <begin position="724"/>
        <end position="756"/>
    </location>
</feature>
<feature type="repeat" description="ANK" evidence="3">
    <location>
        <begin position="790"/>
        <end position="822"/>
    </location>
</feature>
<keyword evidence="6" id="KW-1185">Reference proteome</keyword>
<keyword evidence="1" id="KW-0677">Repeat</keyword>
<dbReference type="AlphaFoldDB" id="A0AA39QWA7"/>
<reference evidence="5" key="1">
    <citation type="submission" date="2023-03" db="EMBL/GenBank/DDBJ databases">
        <title>Complete genome of Cladonia borealis.</title>
        <authorList>
            <person name="Park H."/>
        </authorList>
    </citation>
    <scope>NUCLEOTIDE SEQUENCE</scope>
    <source>
        <strain evidence="5">ANT050790</strain>
    </source>
</reference>
<feature type="repeat" description="ANK" evidence="3">
    <location>
        <begin position="757"/>
        <end position="789"/>
    </location>
</feature>
<dbReference type="PROSITE" id="PS50088">
    <property type="entry name" value="ANK_REPEAT"/>
    <property type="match status" value="9"/>
</dbReference>
<evidence type="ECO:0000256" key="2">
    <source>
        <dbReference type="ARBA" id="ARBA00023043"/>
    </source>
</evidence>
<dbReference type="CDD" id="cd00590">
    <property type="entry name" value="RRM_SF"/>
    <property type="match status" value="1"/>
</dbReference>
<organism evidence="5 6">
    <name type="scientific">Cladonia borealis</name>
    <dbReference type="NCBI Taxonomy" id="184061"/>
    <lineage>
        <taxon>Eukaryota</taxon>
        <taxon>Fungi</taxon>
        <taxon>Dikarya</taxon>
        <taxon>Ascomycota</taxon>
        <taxon>Pezizomycotina</taxon>
        <taxon>Lecanoromycetes</taxon>
        <taxon>OSLEUM clade</taxon>
        <taxon>Lecanoromycetidae</taxon>
        <taxon>Lecanorales</taxon>
        <taxon>Lecanorineae</taxon>
        <taxon>Cladoniaceae</taxon>
        <taxon>Cladonia</taxon>
    </lineage>
</organism>
<dbReference type="Gene3D" id="1.25.40.20">
    <property type="entry name" value="Ankyrin repeat-containing domain"/>
    <property type="match status" value="3"/>
</dbReference>
<feature type="repeat" description="ANK" evidence="3">
    <location>
        <begin position="625"/>
        <end position="657"/>
    </location>
</feature>
<dbReference type="PROSITE" id="PS50297">
    <property type="entry name" value="ANK_REP_REGION"/>
    <property type="match status" value="7"/>
</dbReference>
<dbReference type="Proteomes" id="UP001166286">
    <property type="component" value="Unassembled WGS sequence"/>
</dbReference>
<feature type="repeat" description="ANK" evidence="3">
    <location>
        <begin position="894"/>
        <end position="926"/>
    </location>
</feature>
<feature type="region of interest" description="Disordered" evidence="4">
    <location>
        <begin position="964"/>
        <end position="999"/>
    </location>
</feature>
<dbReference type="PANTHER" id="PTHR24198:SF165">
    <property type="entry name" value="ANKYRIN REPEAT-CONTAINING PROTEIN-RELATED"/>
    <property type="match status" value="1"/>
</dbReference>
<feature type="region of interest" description="Disordered" evidence="4">
    <location>
        <begin position="369"/>
        <end position="414"/>
    </location>
</feature>
<dbReference type="InterPro" id="IPR029058">
    <property type="entry name" value="AB_hydrolase_fold"/>
</dbReference>
<dbReference type="SMART" id="SM00248">
    <property type="entry name" value="ANK"/>
    <property type="match status" value="12"/>
</dbReference>
<feature type="repeat" description="ANK" evidence="3">
    <location>
        <begin position="691"/>
        <end position="723"/>
    </location>
</feature>
<feature type="repeat" description="ANK" evidence="3">
    <location>
        <begin position="658"/>
        <end position="690"/>
    </location>
</feature>
<feature type="region of interest" description="Disordered" evidence="4">
    <location>
        <begin position="462"/>
        <end position="510"/>
    </location>
</feature>
<evidence type="ECO:0008006" key="7">
    <source>
        <dbReference type="Google" id="ProtNLM"/>
    </source>
</evidence>
<feature type="repeat" description="ANK" evidence="3">
    <location>
        <begin position="861"/>
        <end position="893"/>
    </location>
</feature>
<dbReference type="EMBL" id="JAFEKC020000015">
    <property type="protein sequence ID" value="KAK0510363.1"/>
    <property type="molecule type" value="Genomic_DNA"/>
</dbReference>
<evidence type="ECO:0000313" key="5">
    <source>
        <dbReference type="EMBL" id="KAK0510363.1"/>
    </source>
</evidence>
<evidence type="ECO:0000256" key="4">
    <source>
        <dbReference type="SAM" id="MobiDB-lite"/>
    </source>
</evidence>
<dbReference type="Pfam" id="PF00023">
    <property type="entry name" value="Ank"/>
    <property type="match status" value="1"/>
</dbReference>
<evidence type="ECO:0000256" key="1">
    <source>
        <dbReference type="ARBA" id="ARBA00022737"/>
    </source>
</evidence>
<comment type="caution">
    <text evidence="5">The sequence shown here is derived from an EMBL/GenBank/DDBJ whole genome shotgun (WGS) entry which is preliminary data.</text>
</comment>
<dbReference type="PANTHER" id="PTHR24198">
    <property type="entry name" value="ANKYRIN REPEAT AND PROTEIN KINASE DOMAIN-CONTAINING PROTEIN"/>
    <property type="match status" value="1"/>
</dbReference>
<feature type="compositionally biased region" description="Basic and acidic residues" evidence="4">
    <location>
        <begin position="964"/>
        <end position="990"/>
    </location>
</feature>
<dbReference type="Gene3D" id="3.40.50.1820">
    <property type="entry name" value="alpha/beta hydrolase"/>
    <property type="match status" value="1"/>
</dbReference>
<name>A0AA39QWA7_9LECA</name>
<evidence type="ECO:0000256" key="3">
    <source>
        <dbReference type="PROSITE-ProRule" id="PRU00023"/>
    </source>
</evidence>
<dbReference type="SUPFAM" id="SSF48403">
    <property type="entry name" value="Ankyrin repeat"/>
    <property type="match status" value="1"/>
</dbReference>
<feature type="repeat" description="ANK" evidence="3">
    <location>
        <begin position="824"/>
        <end position="858"/>
    </location>
</feature>
<dbReference type="PRINTS" id="PR01415">
    <property type="entry name" value="ANKYRIN"/>
</dbReference>
<dbReference type="SUPFAM" id="SSF53474">
    <property type="entry name" value="alpha/beta-Hydrolases"/>
    <property type="match status" value="1"/>
</dbReference>
<accession>A0AA39QWA7</accession>